<dbReference type="GeneTree" id="ENSGT00390000015768"/>
<comment type="subunit">
    <text evidence="15">Interacts with the cohesin complex throughout the cell cycle; interacts with both chromatin-bound and soluble pools of the complex. Interacts with RAD21; the interaction is direct. Interacts with PDS5A; the interaction is direct, cohesin-dependent and competitive with CDCA5/SORORIN. Interacts (via FGF motifs) with PDS5B; the interaction is direct. Interacts with a SMC1 protein (SMC1A or SMC1B) and SMC3.</text>
</comment>
<keyword evidence="12" id="KW-0539">Nucleus</keyword>
<feature type="compositionally biased region" description="Acidic residues" evidence="18">
    <location>
        <begin position="351"/>
        <end position="361"/>
    </location>
</feature>
<dbReference type="InterPro" id="IPR012502">
    <property type="entry name" value="WAPL_dom"/>
</dbReference>
<keyword evidence="8" id="KW-0132">Cell division</keyword>
<feature type="compositionally biased region" description="Acidic residues" evidence="18">
    <location>
        <begin position="381"/>
        <end position="390"/>
    </location>
</feature>
<evidence type="ECO:0000259" key="19">
    <source>
        <dbReference type="PROSITE" id="PS51271"/>
    </source>
</evidence>
<reference evidence="20 21" key="1">
    <citation type="journal article" date="2021" name="G3 (Bethesda)">
        <title>Improved contiguity of the threespine stickleback genome using long-read sequencing.</title>
        <authorList>
            <person name="Nath S."/>
            <person name="Shaw D.E."/>
            <person name="White M.A."/>
        </authorList>
    </citation>
    <scope>NUCLEOTIDE SEQUENCE [LARGE SCALE GENOMIC DNA]</scope>
    <source>
        <strain evidence="20 21">Lake Benthic</strain>
    </source>
</reference>
<evidence type="ECO:0000256" key="16">
    <source>
        <dbReference type="ARBA" id="ARBA00069316"/>
    </source>
</evidence>
<dbReference type="GO" id="GO:0005737">
    <property type="term" value="C:cytoplasm"/>
    <property type="evidence" value="ECO:0007669"/>
    <property type="project" value="UniProtKB-SubCell"/>
</dbReference>
<dbReference type="GO" id="GO:0005634">
    <property type="term" value="C:nucleus"/>
    <property type="evidence" value="ECO:0007669"/>
    <property type="project" value="UniProtKB-SubCell"/>
</dbReference>
<keyword evidence="5" id="KW-0158">Chromosome</keyword>
<feature type="compositionally biased region" description="Polar residues" evidence="18">
    <location>
        <begin position="27"/>
        <end position="36"/>
    </location>
</feature>
<evidence type="ECO:0000256" key="7">
    <source>
        <dbReference type="ARBA" id="ARBA00022553"/>
    </source>
</evidence>
<evidence type="ECO:0000256" key="5">
    <source>
        <dbReference type="ARBA" id="ARBA00022454"/>
    </source>
</evidence>
<feature type="compositionally biased region" description="Polar residues" evidence="18">
    <location>
        <begin position="411"/>
        <end position="426"/>
    </location>
</feature>
<dbReference type="PANTHER" id="PTHR22100:SF13">
    <property type="entry name" value="WINGS APART-LIKE PROTEIN HOMOLOG"/>
    <property type="match status" value="1"/>
</dbReference>
<evidence type="ECO:0000256" key="9">
    <source>
        <dbReference type="ARBA" id="ARBA00022776"/>
    </source>
</evidence>
<evidence type="ECO:0000256" key="11">
    <source>
        <dbReference type="ARBA" id="ARBA00023054"/>
    </source>
</evidence>
<dbReference type="GO" id="GO:0051301">
    <property type="term" value="P:cell division"/>
    <property type="evidence" value="ECO:0007669"/>
    <property type="project" value="UniProtKB-KW"/>
</dbReference>
<sequence length="1106" mass="121506">MTSRFGKTYNRKGGEANSKFDEVFNNKKPTLTTKWGETTYKAQLGAKRPTLKPEASELSKRPRLEDSDSDEDPFGFDSDDESKILSSRRVHDGAVTKTTAVQSGGTATVTSAQGSANSAAKFASNTVPSAEHNLSALQRPVPSASNIVTSLKLSIDAPGGSRDFQTSPSDDELPLGDKKGAESEPQPEPVDSIPPSPFTLRASNCKKYLRPTQSKKTSSEPGENNSNKPAEAATAHEKPNSALSASASNTAANAKPAAKPTGRGGGRVRDYTVLHPSCLSVCNVTIQDTVERSIDELVTPATPADLGEAGQMKKKTDAPASTSTRFRQAQTKTKKTKTKTETKLEFFGFEDKEDQGGEEGPEGAMAGKSSYKIKYFGFDDLSESDSDEESCQAKEKKAKKAAAALAALSSGVDSPHTSDSQDSQANGFDFSEDSSPGGAEGQKGRSGKSSDKSKDTVGGFKKIFSGPKKSPAKAVYNARHWNQPEQEEVPAPPLLVYVVKQISFSSKDSNSHKDDGLFKAPPPPPKVIKSETLPTRLNQDIVTALKCRKEHKELYTVVQHVKHFNDVVEFGENQEFTDDFEYLETGLKSSQPLNTRCLSIISLATRCAMPGFRMHLRARGKVAQVFKMISDAPQHPNLALCTAALMYILSRDRLNMDLDRECLELMIKLLELDHDYPPDQDQLTAKEVEKVKEKIRKLCETVHNKHLDLENITTGHLAMETLLSLTSKRAGDWFKEELRLLGGLDHIVDKVKECVENLSQEDDKENLVASLWGAERCLRVLESVTVQNPENQGYLIAYKDSQLIVSSARALRYCEDMIQRYSRALNNSSLSLSGAALPHCSFSNVGKAVEDCMRAIIGVLLNLTHDNEWGSTKTGEQEQLTATALNCVLRVPRFIPQEQRFDVRVLGLGLLINLVEYSARNRHCLVDMEYIVDESCLEDSLVQPADPAESDLFLERERAAIQAEAKTDDLISEAPKPALDQSGEWQETSGEIQWVAAEPNDSQPENKDNEKKEEEDEELDLNKALQHAGKHMEDSIVASYIALLLGCLCQGNQTNVTTVRENLPKGDFSIMTEMLKKFLSFMNLTCAMGTTGQKSITRVIDYLEHC</sequence>
<feature type="region of interest" description="Disordered" evidence="18">
    <location>
        <begin position="381"/>
        <end position="468"/>
    </location>
</feature>
<feature type="region of interest" description="Disordered" evidence="18">
    <location>
        <begin position="155"/>
        <end position="268"/>
    </location>
</feature>
<evidence type="ECO:0000256" key="6">
    <source>
        <dbReference type="ARBA" id="ARBA00022490"/>
    </source>
</evidence>
<reference evidence="20" key="3">
    <citation type="submission" date="2025-09" db="UniProtKB">
        <authorList>
            <consortium name="Ensembl"/>
        </authorList>
    </citation>
    <scope>IDENTIFICATION</scope>
</reference>
<feature type="compositionally biased region" description="Pro residues" evidence="18">
    <location>
        <begin position="186"/>
        <end position="197"/>
    </location>
</feature>
<evidence type="ECO:0000256" key="14">
    <source>
        <dbReference type="ARBA" id="ARBA00054706"/>
    </source>
</evidence>
<feature type="domain" description="WAPL" evidence="19">
    <location>
        <begin position="548"/>
        <end position="1085"/>
    </location>
</feature>
<evidence type="ECO:0000256" key="1">
    <source>
        <dbReference type="ARBA" id="ARBA00004123"/>
    </source>
</evidence>
<keyword evidence="6" id="KW-0963">Cytoplasm</keyword>
<evidence type="ECO:0000256" key="3">
    <source>
        <dbReference type="ARBA" id="ARBA00004496"/>
    </source>
</evidence>
<feature type="compositionally biased region" description="Polar residues" evidence="18">
    <location>
        <begin position="319"/>
        <end position="330"/>
    </location>
</feature>
<feature type="region of interest" description="Disordered" evidence="18">
    <location>
        <begin position="507"/>
        <end position="527"/>
    </location>
</feature>
<dbReference type="Bgee" id="ENSGACG00000010307">
    <property type="expression patterns" value="Expressed in embryo and 13 other cell types or tissues"/>
</dbReference>
<dbReference type="Gene3D" id="1.25.10.10">
    <property type="entry name" value="Leucine-rich Repeat Variant"/>
    <property type="match status" value="1"/>
</dbReference>
<evidence type="ECO:0000256" key="12">
    <source>
        <dbReference type="ARBA" id="ARBA00023242"/>
    </source>
</evidence>
<evidence type="ECO:0000256" key="2">
    <source>
        <dbReference type="ARBA" id="ARBA00004286"/>
    </source>
</evidence>
<keyword evidence="7" id="KW-0597">Phosphoprotein</keyword>
<dbReference type="InterPro" id="IPR011989">
    <property type="entry name" value="ARM-like"/>
</dbReference>
<keyword evidence="13" id="KW-0131">Cell cycle</keyword>
<feature type="region of interest" description="Disordered" evidence="18">
    <location>
        <begin position="1"/>
        <end position="127"/>
    </location>
</feature>
<reference evidence="20" key="2">
    <citation type="submission" date="2025-08" db="UniProtKB">
        <authorList>
            <consortium name="Ensembl"/>
        </authorList>
    </citation>
    <scope>IDENTIFICATION</scope>
</reference>
<comment type="similarity">
    <text evidence="4">Belongs to the WAPL family.</text>
</comment>
<feature type="region of interest" description="Disordered" evidence="18">
    <location>
        <begin position="304"/>
        <end position="366"/>
    </location>
</feature>
<feature type="compositionally biased region" description="Low complexity" evidence="18">
    <location>
        <begin position="240"/>
        <end position="260"/>
    </location>
</feature>
<feature type="compositionally biased region" description="Acidic residues" evidence="18">
    <location>
        <begin position="67"/>
        <end position="80"/>
    </location>
</feature>
<feature type="compositionally biased region" description="Basic and acidic residues" evidence="18">
    <location>
        <begin position="54"/>
        <end position="66"/>
    </location>
</feature>
<feature type="region of interest" description="Disordered" evidence="18">
    <location>
        <begin position="964"/>
        <end position="1018"/>
    </location>
</feature>
<dbReference type="InterPro" id="IPR016024">
    <property type="entry name" value="ARM-type_fold"/>
</dbReference>
<dbReference type="InterPro" id="IPR039874">
    <property type="entry name" value="WAPL"/>
</dbReference>
<dbReference type="SUPFAM" id="SSF48371">
    <property type="entry name" value="ARM repeat"/>
    <property type="match status" value="1"/>
</dbReference>
<feature type="compositionally biased region" description="Polar residues" evidence="18">
    <location>
        <begin position="211"/>
        <end position="228"/>
    </location>
</feature>
<dbReference type="InterPro" id="IPR022771">
    <property type="entry name" value="WAPL_C"/>
</dbReference>
<comment type="function">
    <text evidence="14">Regulator of sister chromatid cohesion in mitosis which negatively regulates cohesin association with chromatin. Involved in both sister chromatid cohesion during interphase and sister-chromatid resolution during early stages of mitosis. Couples DNA replication to sister chromatid cohesion. Cohesion ensures that chromosome partitioning is accurate in both meiotic and mitotic cells and plays an important role in DNA repair.</text>
</comment>
<dbReference type="Ensembl" id="ENSGACT00000013662.2">
    <property type="protein sequence ID" value="ENSGACP00000013637.2"/>
    <property type="gene ID" value="ENSGACG00000010307.2"/>
</dbReference>
<proteinExistence type="inferred from homology"/>
<keyword evidence="11" id="KW-0175">Coiled coil</keyword>
<feature type="compositionally biased region" description="Basic and acidic residues" evidence="18">
    <location>
        <begin position="12"/>
        <end position="25"/>
    </location>
</feature>
<evidence type="ECO:0000256" key="18">
    <source>
        <dbReference type="SAM" id="MobiDB-lite"/>
    </source>
</evidence>
<evidence type="ECO:0000256" key="13">
    <source>
        <dbReference type="ARBA" id="ARBA00023306"/>
    </source>
</evidence>
<evidence type="ECO:0000256" key="17">
    <source>
        <dbReference type="ARBA" id="ARBA00080613"/>
    </source>
</evidence>
<dbReference type="AlphaFoldDB" id="G3P7R3"/>
<keyword evidence="21" id="KW-1185">Reference proteome</keyword>
<dbReference type="PROSITE" id="PS51271">
    <property type="entry name" value="WAPL"/>
    <property type="match status" value="1"/>
</dbReference>
<dbReference type="Proteomes" id="UP000007635">
    <property type="component" value="Chromosome VI"/>
</dbReference>
<dbReference type="GO" id="GO:0005694">
    <property type="term" value="C:chromosome"/>
    <property type="evidence" value="ECO:0007669"/>
    <property type="project" value="UniProtKB-SubCell"/>
</dbReference>
<comment type="subcellular location">
    <subcellularLocation>
        <location evidence="2">Chromosome</location>
    </subcellularLocation>
    <subcellularLocation>
        <location evidence="3">Cytoplasm</location>
    </subcellularLocation>
    <subcellularLocation>
        <location evidence="1">Nucleus</location>
    </subcellularLocation>
</comment>
<accession>G3P7R3</accession>
<organism evidence="20 21">
    <name type="scientific">Gasterosteus aculeatus aculeatus</name>
    <name type="common">three-spined stickleback</name>
    <dbReference type="NCBI Taxonomy" id="481459"/>
    <lineage>
        <taxon>Eukaryota</taxon>
        <taxon>Metazoa</taxon>
        <taxon>Chordata</taxon>
        <taxon>Craniata</taxon>
        <taxon>Vertebrata</taxon>
        <taxon>Euteleostomi</taxon>
        <taxon>Actinopterygii</taxon>
        <taxon>Neopterygii</taxon>
        <taxon>Teleostei</taxon>
        <taxon>Neoteleostei</taxon>
        <taxon>Acanthomorphata</taxon>
        <taxon>Eupercaria</taxon>
        <taxon>Perciformes</taxon>
        <taxon>Cottioidei</taxon>
        <taxon>Gasterosteales</taxon>
        <taxon>Gasterosteidae</taxon>
        <taxon>Gasterosteus</taxon>
    </lineage>
</organism>
<evidence type="ECO:0000256" key="4">
    <source>
        <dbReference type="ARBA" id="ARBA00006854"/>
    </source>
</evidence>
<name>G3P7R3_GASAC</name>
<evidence type="ECO:0000313" key="21">
    <source>
        <dbReference type="Proteomes" id="UP000007635"/>
    </source>
</evidence>
<evidence type="ECO:0000256" key="10">
    <source>
        <dbReference type="ARBA" id="ARBA00022990"/>
    </source>
</evidence>
<keyword evidence="9" id="KW-0498">Mitosis</keyword>
<dbReference type="PANTHER" id="PTHR22100">
    <property type="entry name" value="WINGS APART-LIKE PROTEIN HOMOLOG"/>
    <property type="match status" value="1"/>
</dbReference>
<evidence type="ECO:0000256" key="15">
    <source>
        <dbReference type="ARBA" id="ARBA00064348"/>
    </source>
</evidence>
<evidence type="ECO:0000256" key="8">
    <source>
        <dbReference type="ARBA" id="ARBA00022618"/>
    </source>
</evidence>
<protein>
    <recommendedName>
        <fullName evidence="16">Wings apart-like protein homolog</fullName>
    </recommendedName>
    <alternativeName>
        <fullName evidence="17">WAPL cohesin release factor</fullName>
    </alternativeName>
</protein>
<keyword evidence="10" id="KW-0007">Acetylation</keyword>
<evidence type="ECO:0000313" key="20">
    <source>
        <dbReference type="Ensembl" id="ENSGACP00000013637.2"/>
    </source>
</evidence>
<dbReference type="FunFam" id="1.25.10.10:FF:000085">
    <property type="entry name" value="Wings apart-like protein homolog"/>
    <property type="match status" value="1"/>
</dbReference>
<feature type="compositionally biased region" description="Polar residues" evidence="18">
    <location>
        <begin position="96"/>
        <end position="127"/>
    </location>
</feature>
<dbReference type="Pfam" id="PF07814">
    <property type="entry name" value="WAPL"/>
    <property type="match status" value="1"/>
</dbReference>